<protein>
    <submittedName>
        <fullName evidence="2">Uncharacterized protein</fullName>
    </submittedName>
</protein>
<organism evidence="2 4">
    <name type="scientific">Pseudomyxococcus hansupus</name>
    <dbReference type="NCBI Taxonomy" id="1297742"/>
    <lineage>
        <taxon>Bacteria</taxon>
        <taxon>Pseudomonadati</taxon>
        <taxon>Myxococcota</taxon>
        <taxon>Myxococcia</taxon>
        <taxon>Myxococcales</taxon>
        <taxon>Cystobacterineae</taxon>
        <taxon>Myxococcaceae</taxon>
        <taxon>Pseudomyxococcus</taxon>
    </lineage>
</organism>
<dbReference type="EMBL" id="CP012109">
    <property type="protein sequence ID" value="AKQ70830.1"/>
    <property type="molecule type" value="Genomic_DNA"/>
</dbReference>
<evidence type="ECO:0000313" key="3">
    <source>
        <dbReference type="EMBL" id="AKQ70830.1"/>
    </source>
</evidence>
<dbReference type="EMBL" id="CP012109">
    <property type="protein sequence ID" value="AKQ63093.1"/>
    <property type="molecule type" value="Genomic_DNA"/>
</dbReference>
<evidence type="ECO:0000313" key="2">
    <source>
        <dbReference type="EMBL" id="AKQ63093.1"/>
    </source>
</evidence>
<gene>
    <name evidence="2" type="ORF">A176_000005</name>
    <name evidence="3" type="ORF">A176_007742</name>
</gene>
<sequence>MPHPVGCKREHRLSCLARRFHTDRARPHAHGEVARDCSGVPPDSSWARKRAGIRRAADSP</sequence>
<evidence type="ECO:0000313" key="4">
    <source>
        <dbReference type="Proteomes" id="UP000009026"/>
    </source>
</evidence>
<name>A0A0H4WNF7_9BACT</name>
<dbReference type="KEGG" id="mym:A176_007742"/>
<proteinExistence type="predicted"/>
<dbReference type="KEGG" id="mym:A176_000005"/>
<dbReference type="Proteomes" id="UP000009026">
    <property type="component" value="Chromosome"/>
</dbReference>
<keyword evidence="4" id="KW-1185">Reference proteome</keyword>
<evidence type="ECO:0000256" key="1">
    <source>
        <dbReference type="SAM" id="MobiDB-lite"/>
    </source>
</evidence>
<dbReference type="AlphaFoldDB" id="A0A0H4WNF7"/>
<feature type="region of interest" description="Disordered" evidence="1">
    <location>
        <begin position="32"/>
        <end position="60"/>
    </location>
</feature>
<reference evidence="2 4" key="1">
    <citation type="journal article" date="2016" name="PLoS ONE">
        <title>Complete Genome Sequence and Comparative Genomics of a Novel Myxobacterium Myxococcus hansupus.</title>
        <authorList>
            <person name="Sharma G."/>
            <person name="Narwani T."/>
            <person name="Subramanian S."/>
        </authorList>
    </citation>
    <scope>NUCLEOTIDE SEQUENCE [LARGE SCALE GENOMIC DNA]</scope>
    <source>
        <strain evidence="2">Mixupus</strain>
        <strain evidence="4">mixupus</strain>
    </source>
</reference>
<accession>A0A0H4WNF7</accession>
<dbReference type="PATRIC" id="fig|1297742.4.peg.5"/>